<dbReference type="PANTHER" id="PTHR12526:SF630">
    <property type="entry name" value="GLYCOSYLTRANSFERASE"/>
    <property type="match status" value="1"/>
</dbReference>
<dbReference type="PANTHER" id="PTHR12526">
    <property type="entry name" value="GLYCOSYLTRANSFERASE"/>
    <property type="match status" value="1"/>
</dbReference>
<keyword evidence="1 3" id="KW-0808">Transferase</keyword>
<feature type="domain" description="Glycosyl transferase family 1" evidence="2">
    <location>
        <begin position="298"/>
        <end position="446"/>
    </location>
</feature>
<dbReference type="EMBL" id="FXZG01000032">
    <property type="protein sequence ID" value="SMY01534.1"/>
    <property type="molecule type" value="Genomic_DNA"/>
</dbReference>
<evidence type="ECO:0000313" key="4">
    <source>
        <dbReference type="Proteomes" id="UP000234289"/>
    </source>
</evidence>
<organism evidence="3 4">
    <name type="scientific">Brevibacterium aurantiacum</name>
    <dbReference type="NCBI Taxonomy" id="273384"/>
    <lineage>
        <taxon>Bacteria</taxon>
        <taxon>Bacillati</taxon>
        <taxon>Actinomycetota</taxon>
        <taxon>Actinomycetes</taxon>
        <taxon>Micrococcales</taxon>
        <taxon>Brevibacteriaceae</taxon>
        <taxon>Brevibacterium</taxon>
    </lineage>
</organism>
<evidence type="ECO:0000313" key="3">
    <source>
        <dbReference type="EMBL" id="SMY01534.1"/>
    </source>
</evidence>
<gene>
    <name evidence="3" type="ORF">BAUR920_03422</name>
</gene>
<sequence>MFPFQRKRRLPNVPIFVLTGEVPENYGGVTTVALGRCNVFAEMDDREITLLTVSPIHAMSIDALRSDLVADGRLDSRVNLRNPWSDILQLEDQELNRLGSSASVEGHVEFPEFSGECEVRASSRSEGFARVYRYRPDGSPAISDTREIDSEGNPSRRLITAFSRRGNAVGQWSSPAELYRRWLGFLTEAQEMSIVIAERLTTSNLFVNWSAENVVFVQAVHSHHHSAGALQAFRYPAPKAKFYRSLDKREMVATLTGQQAEDLRETNLSGVDNLATLPNWLTEEPLKSPTQRDRLAGVIVSRISQEKQIDHSLKALNMLSPAYKGASVDIFGDGDSLPALEELASELGLSEQVAFQGYVSRGGRKFRDYSFSLHTGKTEGQLLVVLESMAAGCIPIAYNIKYGPSDSITHGVDGFLVEPNDIEGLGKQIELFGSMSETEVLRMRKAAIRRSRDFLPGKISRRWAEELHGAIERKNRKSKVVLPDGYAKLGALRVDEHGVVLRLRVSKDLAAHDWSWAKISWVQRKTGIYGRTSAQLKREPGKLVIRGRIDFEQLEHAHSRSDAPLGLWVDLGDSDQMQRVRIIASPNEEVSRYGPYRLAAASSGNLLFQFRQKVETHESENVSNR</sequence>
<dbReference type="Proteomes" id="UP000234289">
    <property type="component" value="Unassembled WGS sequence"/>
</dbReference>
<dbReference type="SUPFAM" id="SSF53756">
    <property type="entry name" value="UDP-Glycosyltransferase/glycogen phosphorylase"/>
    <property type="match status" value="1"/>
</dbReference>
<protein>
    <submittedName>
        <fullName evidence="3">Glycosyl transferases group 1</fullName>
    </submittedName>
</protein>
<dbReference type="AlphaFoldDB" id="A0A2H1KPT3"/>
<dbReference type="GO" id="GO:0016757">
    <property type="term" value="F:glycosyltransferase activity"/>
    <property type="evidence" value="ECO:0007669"/>
    <property type="project" value="InterPro"/>
</dbReference>
<dbReference type="InterPro" id="IPR001296">
    <property type="entry name" value="Glyco_trans_1"/>
</dbReference>
<evidence type="ECO:0000259" key="2">
    <source>
        <dbReference type="Pfam" id="PF00534"/>
    </source>
</evidence>
<accession>A0A2H1KPT3</accession>
<proteinExistence type="predicted"/>
<dbReference type="Gene3D" id="3.40.50.2000">
    <property type="entry name" value="Glycogen Phosphorylase B"/>
    <property type="match status" value="3"/>
</dbReference>
<reference evidence="4" key="1">
    <citation type="submission" date="2017-03" db="EMBL/GenBank/DDBJ databases">
        <authorList>
            <person name="Monnet C."/>
        </authorList>
    </citation>
    <scope>NUCLEOTIDE SEQUENCE [LARGE SCALE GENOMIC DNA]</scope>
    <source>
        <strain evidence="4">CNRZ 920</strain>
    </source>
</reference>
<name>A0A2H1KPT3_BREAU</name>
<dbReference type="Pfam" id="PF00534">
    <property type="entry name" value="Glycos_transf_1"/>
    <property type="match status" value="1"/>
</dbReference>
<evidence type="ECO:0000256" key="1">
    <source>
        <dbReference type="ARBA" id="ARBA00022679"/>
    </source>
</evidence>